<name>A0A0B0NUD3_GOSAR</name>
<dbReference type="EMBL" id="KN406257">
    <property type="protein sequence ID" value="KHG16460.1"/>
    <property type="molecule type" value="Genomic_DNA"/>
</dbReference>
<evidence type="ECO:0000256" key="1">
    <source>
        <dbReference type="SAM" id="MobiDB-lite"/>
    </source>
</evidence>
<gene>
    <name evidence="2" type="ORF">F383_03009</name>
</gene>
<reference evidence="3" key="1">
    <citation type="submission" date="2014-09" db="EMBL/GenBank/DDBJ databases">
        <authorList>
            <person name="Mudge J."/>
            <person name="Ramaraj T."/>
            <person name="Lindquist I.E."/>
            <person name="Bharti A.K."/>
            <person name="Sundararajan A."/>
            <person name="Cameron C.T."/>
            <person name="Woodward J.E."/>
            <person name="May G.D."/>
            <person name="Brubaker C."/>
            <person name="Broadhvest J."/>
            <person name="Wilkins T.A."/>
        </authorList>
    </citation>
    <scope>NUCLEOTIDE SEQUENCE</scope>
    <source>
        <strain evidence="3">cv. AKA8401</strain>
    </source>
</reference>
<accession>A0A0B0NUD3</accession>
<organism evidence="2 3">
    <name type="scientific">Gossypium arboreum</name>
    <name type="common">Tree cotton</name>
    <name type="synonym">Gossypium nanking</name>
    <dbReference type="NCBI Taxonomy" id="29729"/>
    <lineage>
        <taxon>Eukaryota</taxon>
        <taxon>Viridiplantae</taxon>
        <taxon>Streptophyta</taxon>
        <taxon>Embryophyta</taxon>
        <taxon>Tracheophyta</taxon>
        <taxon>Spermatophyta</taxon>
        <taxon>Magnoliopsida</taxon>
        <taxon>eudicotyledons</taxon>
        <taxon>Gunneridae</taxon>
        <taxon>Pentapetalae</taxon>
        <taxon>rosids</taxon>
        <taxon>malvids</taxon>
        <taxon>Malvales</taxon>
        <taxon>Malvaceae</taxon>
        <taxon>Malvoideae</taxon>
        <taxon>Gossypium</taxon>
    </lineage>
</organism>
<evidence type="ECO:0000313" key="2">
    <source>
        <dbReference type="EMBL" id="KHG16460.1"/>
    </source>
</evidence>
<keyword evidence="3" id="KW-1185">Reference proteome</keyword>
<proteinExistence type="predicted"/>
<dbReference type="Proteomes" id="UP000032142">
    <property type="component" value="Unassembled WGS sequence"/>
</dbReference>
<dbReference type="AlphaFoldDB" id="A0A0B0NUD3"/>
<feature type="compositionally biased region" description="Polar residues" evidence="1">
    <location>
        <begin position="75"/>
        <end position="85"/>
    </location>
</feature>
<protein>
    <submittedName>
        <fullName evidence="2">Uncharacterized protein</fullName>
    </submittedName>
</protein>
<feature type="region of interest" description="Disordered" evidence="1">
    <location>
        <begin position="56"/>
        <end position="85"/>
    </location>
</feature>
<evidence type="ECO:0000313" key="3">
    <source>
        <dbReference type="Proteomes" id="UP000032142"/>
    </source>
</evidence>
<sequence>MGQRTKSTRLGLPHMGRPHGQVPHGRVPVEPKFIPIRKKPILRVLRHSKAYKYILEEEERRQRRRQGTAQGKPINPSQKQDSSSRLKIFPQFPFRSFGILIQVKLLFRGGIDSI</sequence>
<feature type="region of interest" description="Disordered" evidence="1">
    <location>
        <begin position="1"/>
        <end position="28"/>
    </location>
</feature>